<proteinExistence type="predicted"/>
<gene>
    <name evidence="2" type="ORF">ACFOPQ_04525</name>
</gene>
<dbReference type="Pfam" id="PF18480">
    <property type="entry name" value="DUF5615"/>
    <property type="match status" value="1"/>
</dbReference>
<keyword evidence="3" id="KW-1185">Reference proteome</keyword>
<protein>
    <submittedName>
        <fullName evidence="2">DUF5615 family PIN-like protein</fullName>
    </submittedName>
</protein>
<sequence>MAFTYWLDDQLPPQLAPWLTQTFGVQAFSAAHLGYRDATDDVIFTAAREAGVVVVSKDAGFLERVARLGSPPKLLYVTCGNTTTRRLREIFLATFEEAQHLLLQEDVVELGDAQV</sequence>
<dbReference type="EMBL" id="JBHRZF010000043">
    <property type="protein sequence ID" value="MFC3860029.1"/>
    <property type="molecule type" value="Genomic_DNA"/>
</dbReference>
<evidence type="ECO:0000313" key="2">
    <source>
        <dbReference type="EMBL" id="MFC3860029.1"/>
    </source>
</evidence>
<comment type="caution">
    <text evidence="2">The sequence shown here is derived from an EMBL/GenBank/DDBJ whole genome shotgun (WGS) entry which is preliminary data.</text>
</comment>
<accession>A0ABV8A3M1</accession>
<dbReference type="Proteomes" id="UP001595748">
    <property type="component" value="Unassembled WGS sequence"/>
</dbReference>
<feature type="domain" description="DUF5615" evidence="1">
    <location>
        <begin position="5"/>
        <end position="110"/>
    </location>
</feature>
<evidence type="ECO:0000313" key="3">
    <source>
        <dbReference type="Proteomes" id="UP001595748"/>
    </source>
</evidence>
<organism evidence="2 3">
    <name type="scientific">Deinococcus antarcticus</name>
    <dbReference type="NCBI Taxonomy" id="1298767"/>
    <lineage>
        <taxon>Bacteria</taxon>
        <taxon>Thermotogati</taxon>
        <taxon>Deinococcota</taxon>
        <taxon>Deinococci</taxon>
        <taxon>Deinococcales</taxon>
        <taxon>Deinococcaceae</taxon>
        <taxon>Deinococcus</taxon>
    </lineage>
</organism>
<name>A0ABV8A3M1_9DEIO</name>
<evidence type="ECO:0000259" key="1">
    <source>
        <dbReference type="Pfam" id="PF18480"/>
    </source>
</evidence>
<dbReference type="RefSeq" id="WP_380076181.1">
    <property type="nucleotide sequence ID" value="NZ_JBHRZF010000043.1"/>
</dbReference>
<reference evidence="3" key="1">
    <citation type="journal article" date="2019" name="Int. J. Syst. Evol. Microbiol.">
        <title>The Global Catalogue of Microorganisms (GCM) 10K type strain sequencing project: providing services to taxonomists for standard genome sequencing and annotation.</title>
        <authorList>
            <consortium name="The Broad Institute Genomics Platform"/>
            <consortium name="The Broad Institute Genome Sequencing Center for Infectious Disease"/>
            <person name="Wu L."/>
            <person name="Ma J."/>
        </authorList>
    </citation>
    <scope>NUCLEOTIDE SEQUENCE [LARGE SCALE GENOMIC DNA]</scope>
    <source>
        <strain evidence="3">CCTCC AB 2013263</strain>
    </source>
</reference>
<dbReference type="InterPro" id="IPR041049">
    <property type="entry name" value="DUF5615"/>
</dbReference>